<dbReference type="PANTHER" id="PTHR13578">
    <property type="entry name" value="ADDITIONAL SEX COMBS LIKE PROTEIN ASXL"/>
    <property type="match status" value="1"/>
</dbReference>
<sequence>FILSLFANEVKKWRIYSRKSHFPSSQPSALICQSSMNSNCALVFGDEASVDSVEQAITDDKKASAEGLQVLNQAEKDKGSPSKVNKKVIKHALRQQAKRRRKNTTIAAGGGTSNVPVHRLNSSPHCELEEMTSDTSNYRQPTMAEVLSSIPGFNLRVPSRKRSNKKLSAAAQIEQTREGCVDLESPDSILVNTNLRQLLNRHTFASLPQLYQYKLLQLLPHVDRVPTQTETMYRLSSSGLNNEFFARACLDWRERLAEGEFTPENQAKLKAEQEKEKSKLDPWKLKHFEPMWGESLREWPSLPPGTLSGGNTAVGVTPAITSPSTGNKKELLRGTSLGAPKTPKDKPIPVRTVGAVTRAVTSYREKKAAQESTPKSDTGSSPGKDTKEVKPDKSPDSTTQGVAVCKEKKKEQTVDKQLPIELIQCDSELKLDVAEEIVETGGTFVAEEDDMKGESHMVCDVKEEEPIVFEAGTSSKDILDNEGIAEVEVISIPTTSRELSPLSRRKRRSPEVVDSVNDIIQLSPPQPKRSKSAEKESPDLVVPALAIDSCSLEMEVTRDSMTTTEVPEIFPEEGSLVIAEPQEEIDTTEAVSQNVEVVELPIQTDPAEDVMEDMSGQESHMELEPLEAAEVKADVHLTEPPSDVVLDSVEVPTDSVELPVTSVVVQGELEVNVDSNQTDAVCPASDDQDFEVDKTLRDVVALEQEVADRQSNQSVKAEALKPAAHLEEWEIIKVDPNEATTEVACSTAPDNTIPTSVAAIPGLSAYGNVLYHEDEELKEDEAALLAAAWDVVGSSSEFQHQVNLNQPVSVIPCQEELEVRLHESSLPAPQWDYTPQGAKCQPQGHVKLELEVTLTPEVDSSTVTSTCSGANGTKLHLIGKQMGSTHLVSGSAAQNAELLDQNKTSAEMSANPNVATSYGVMSPKTVSSCASPRSSGQISSLRTQQQLQVVVCSNEGPGVTVIPPTTIVCLPPPSVSNTSSPQHPLPPPQHHRPSSVCSTTSQGPPPIAQSSSSLPFIALTTSTPVRALVTKSVTKPTSRSGRNNTNSNRPPPGAVNLERSYQICQAVIQNSPNRHQLRCQLKPPPALLGKTSVSNTANNRVQSSGNVNVANRSGGRVGLVQQPIGNAAAPTSRSHVVFRHVFASSAGGIPVSMAVLPSVHHQVSEVMRGLELRRSNSAPPHSAEATRGVRPPSAPPLPPPFATSASQTNNGNSSSNCSCSLKAMIACVMCGAFCHDDCLASPTSRICVMCCDTR</sequence>
<evidence type="ECO:0000256" key="10">
    <source>
        <dbReference type="SAM" id="MobiDB-lite"/>
    </source>
</evidence>
<reference evidence="13" key="2">
    <citation type="submission" date="2014-07" db="EMBL/GenBank/DDBJ databases">
        <authorList>
            <person name="Hull J."/>
        </authorList>
    </citation>
    <scope>NUCLEOTIDE SEQUENCE</scope>
</reference>
<evidence type="ECO:0000256" key="1">
    <source>
        <dbReference type="ARBA" id="ARBA00004123"/>
    </source>
</evidence>
<gene>
    <name evidence="13" type="primary">Asx_2</name>
    <name evidence="12" type="synonym">Asx_0</name>
    <name evidence="13" type="ORF">CM83_89661</name>
    <name evidence="12" type="ORF">CM83_89673</name>
</gene>
<evidence type="ECO:0000259" key="11">
    <source>
        <dbReference type="PROSITE" id="PS51916"/>
    </source>
</evidence>
<dbReference type="EMBL" id="GBHO01036091">
    <property type="protein sequence ID" value="JAG07513.1"/>
    <property type="molecule type" value="Transcribed_RNA"/>
</dbReference>
<evidence type="ECO:0000256" key="4">
    <source>
        <dbReference type="ARBA" id="ARBA00022723"/>
    </source>
</evidence>
<dbReference type="InterPro" id="IPR028020">
    <property type="entry name" value="ASX_DEUBAD_dom"/>
</dbReference>
<evidence type="ECO:0000256" key="7">
    <source>
        <dbReference type="ARBA" id="ARBA00023015"/>
    </source>
</evidence>
<feature type="region of interest" description="Disordered" evidence="10">
    <location>
        <begin position="1173"/>
        <end position="1210"/>
    </location>
</feature>
<evidence type="ECO:0000256" key="9">
    <source>
        <dbReference type="ARBA" id="ARBA00023242"/>
    </source>
</evidence>
<dbReference type="InterPro" id="IPR044867">
    <property type="entry name" value="DEUBAD_dom"/>
</dbReference>
<organism evidence="13">
    <name type="scientific">Lygus hesperus</name>
    <name type="common">Western plant bug</name>
    <dbReference type="NCBI Taxonomy" id="30085"/>
    <lineage>
        <taxon>Eukaryota</taxon>
        <taxon>Metazoa</taxon>
        <taxon>Ecdysozoa</taxon>
        <taxon>Arthropoda</taxon>
        <taxon>Hexapoda</taxon>
        <taxon>Insecta</taxon>
        <taxon>Pterygota</taxon>
        <taxon>Neoptera</taxon>
        <taxon>Paraneoptera</taxon>
        <taxon>Hemiptera</taxon>
        <taxon>Heteroptera</taxon>
        <taxon>Panheteroptera</taxon>
        <taxon>Cimicomorpha</taxon>
        <taxon>Miridae</taxon>
        <taxon>Mirini</taxon>
        <taxon>Lygus</taxon>
    </lineage>
</organism>
<dbReference type="InterPro" id="IPR026905">
    <property type="entry name" value="ASX-like_PHD"/>
</dbReference>
<dbReference type="Pfam" id="PF13919">
    <property type="entry name" value="ASXH"/>
    <property type="match status" value="1"/>
</dbReference>
<accession>A0A0A9WQE6</accession>
<feature type="non-terminal residue" evidence="13">
    <location>
        <position position="1"/>
    </location>
</feature>
<dbReference type="GO" id="GO:0003677">
    <property type="term" value="F:DNA binding"/>
    <property type="evidence" value="ECO:0007669"/>
    <property type="project" value="InterPro"/>
</dbReference>
<evidence type="ECO:0000256" key="3">
    <source>
        <dbReference type="ARBA" id="ARBA00022491"/>
    </source>
</evidence>
<dbReference type="InterPro" id="IPR024811">
    <property type="entry name" value="ASX/ASX-like"/>
</dbReference>
<feature type="compositionally biased region" description="Pro residues" evidence="10">
    <location>
        <begin position="1192"/>
        <end position="1201"/>
    </location>
</feature>
<evidence type="ECO:0000313" key="13">
    <source>
        <dbReference type="EMBL" id="JAG08723.1"/>
    </source>
</evidence>
<feature type="region of interest" description="Disordered" evidence="10">
    <location>
        <begin position="1028"/>
        <end position="1055"/>
    </location>
</feature>
<feature type="compositionally biased region" description="Polar residues" evidence="10">
    <location>
        <begin position="996"/>
        <end position="1012"/>
    </location>
</feature>
<dbReference type="PROSITE" id="PS51916">
    <property type="entry name" value="DEUBAD"/>
    <property type="match status" value="1"/>
</dbReference>
<dbReference type="EMBL" id="GBHO01034881">
    <property type="protein sequence ID" value="JAG08723.1"/>
    <property type="molecule type" value="Transcribed_RNA"/>
</dbReference>
<protein>
    <submittedName>
        <fullName evidence="13">Polycomb protein Asx</fullName>
    </submittedName>
</protein>
<dbReference type="GO" id="GO:0003682">
    <property type="term" value="F:chromatin binding"/>
    <property type="evidence" value="ECO:0007669"/>
    <property type="project" value="TreeGrafter"/>
</dbReference>
<evidence type="ECO:0000256" key="6">
    <source>
        <dbReference type="ARBA" id="ARBA00022833"/>
    </source>
</evidence>
<dbReference type="GO" id="GO:0008270">
    <property type="term" value="F:zinc ion binding"/>
    <property type="evidence" value="ECO:0007669"/>
    <property type="project" value="UniProtKB-KW"/>
</dbReference>
<feature type="region of interest" description="Disordered" evidence="10">
    <location>
        <begin position="973"/>
        <end position="1012"/>
    </location>
</feature>
<feature type="compositionally biased region" description="Polar residues" evidence="10">
    <location>
        <begin position="1091"/>
        <end position="1111"/>
    </location>
</feature>
<keyword evidence="9" id="KW-0539">Nucleus</keyword>
<keyword evidence="5" id="KW-0863">Zinc-finger</keyword>
<evidence type="ECO:0000256" key="5">
    <source>
        <dbReference type="ARBA" id="ARBA00022771"/>
    </source>
</evidence>
<keyword evidence="8" id="KW-0804">Transcription</keyword>
<feature type="region of interest" description="Disordered" evidence="10">
    <location>
        <begin position="515"/>
        <end position="538"/>
    </location>
</feature>
<feature type="compositionally biased region" description="Low complexity" evidence="10">
    <location>
        <begin position="350"/>
        <end position="361"/>
    </location>
</feature>
<feature type="region of interest" description="Disordered" evidence="10">
    <location>
        <begin position="316"/>
        <end position="413"/>
    </location>
</feature>
<comment type="subcellular location">
    <subcellularLocation>
        <location evidence="1">Nucleus</location>
    </subcellularLocation>
</comment>
<feature type="compositionally biased region" description="Polar residues" evidence="10">
    <location>
        <begin position="370"/>
        <end position="383"/>
    </location>
</feature>
<keyword evidence="4" id="KW-0479">Metal-binding</keyword>
<dbReference type="AlphaFoldDB" id="A0A0A9WQE6"/>
<feature type="region of interest" description="Disordered" evidence="10">
    <location>
        <begin position="1088"/>
        <end position="1112"/>
    </location>
</feature>
<evidence type="ECO:0000256" key="2">
    <source>
        <dbReference type="ARBA" id="ARBA00006391"/>
    </source>
</evidence>
<proteinExistence type="inferred from homology"/>
<dbReference type="PANTHER" id="PTHR13578:SF20">
    <property type="entry name" value="POLYCOMB PROTEIN ASX"/>
    <property type="match status" value="1"/>
</dbReference>
<keyword evidence="7" id="KW-0805">Transcription regulation</keyword>
<dbReference type="GO" id="GO:0009887">
    <property type="term" value="P:animal organ morphogenesis"/>
    <property type="evidence" value="ECO:0007669"/>
    <property type="project" value="TreeGrafter"/>
</dbReference>
<comment type="similarity">
    <text evidence="2">Belongs to the Asx family.</text>
</comment>
<reference evidence="13" key="1">
    <citation type="journal article" date="2014" name="PLoS ONE">
        <title>Transcriptome-Based Identification of ABC Transporters in the Western Tarnished Plant Bug Lygus hesperus.</title>
        <authorList>
            <person name="Hull J.J."/>
            <person name="Chaney K."/>
            <person name="Geib S.M."/>
            <person name="Fabrick J.A."/>
            <person name="Brent C.S."/>
            <person name="Walsh D."/>
            <person name="Lavine L.C."/>
        </authorList>
    </citation>
    <scope>NUCLEOTIDE SEQUENCE</scope>
</reference>
<dbReference type="Pfam" id="PF13922">
    <property type="entry name" value="PHD_3"/>
    <property type="match status" value="1"/>
</dbReference>
<dbReference type="GO" id="GO:0045944">
    <property type="term" value="P:positive regulation of transcription by RNA polymerase II"/>
    <property type="evidence" value="ECO:0007669"/>
    <property type="project" value="TreeGrafter"/>
</dbReference>
<name>A0A0A9WQE6_LYGHE</name>
<feature type="compositionally biased region" description="Basic and acidic residues" evidence="10">
    <location>
        <begin position="384"/>
        <end position="395"/>
    </location>
</feature>
<keyword evidence="6" id="KW-0862">Zinc</keyword>
<dbReference type="GO" id="GO:0035517">
    <property type="term" value="C:PR-DUB complex"/>
    <property type="evidence" value="ECO:0007669"/>
    <property type="project" value="TreeGrafter"/>
</dbReference>
<keyword evidence="3" id="KW-0678">Repressor</keyword>
<evidence type="ECO:0000313" key="12">
    <source>
        <dbReference type="EMBL" id="JAG07513.1"/>
    </source>
</evidence>
<feature type="domain" description="DEUBAD" evidence="11">
    <location>
        <begin position="186"/>
        <end position="297"/>
    </location>
</feature>
<feature type="region of interest" description="Disordered" evidence="10">
    <location>
        <begin position="96"/>
        <end position="119"/>
    </location>
</feature>
<evidence type="ECO:0000256" key="8">
    <source>
        <dbReference type="ARBA" id="ARBA00023163"/>
    </source>
</evidence>
<feature type="compositionally biased region" description="Low complexity" evidence="10">
    <location>
        <begin position="1036"/>
        <end position="1048"/>
    </location>
</feature>